<evidence type="ECO:0000259" key="7">
    <source>
        <dbReference type="Pfam" id="PF13505"/>
    </source>
</evidence>
<dbReference type="PANTHER" id="PTHR34001:SF3">
    <property type="entry name" value="BLL7405 PROTEIN"/>
    <property type="match status" value="1"/>
</dbReference>
<keyword evidence="2 6" id="KW-0732">Signal</keyword>
<feature type="chain" id="PRO_5030953006" evidence="6">
    <location>
        <begin position="23"/>
        <end position="301"/>
    </location>
</feature>
<reference evidence="11" key="2">
    <citation type="journal article" date="2019" name="Int. J. Syst. Evol. Microbiol.">
        <title>The Global Catalogue of Microorganisms (GCM) 10K type strain sequencing project: providing services to taxonomists for standard genome sequencing and annotation.</title>
        <authorList>
            <consortium name="The Broad Institute Genomics Platform"/>
            <consortium name="The Broad Institute Genome Sequencing Center for Infectious Disease"/>
            <person name="Wu L."/>
            <person name="Ma J."/>
        </authorList>
    </citation>
    <scope>NUCLEOTIDE SEQUENCE [LARGE SCALE GENOMIC DNA]</scope>
    <source>
        <strain evidence="11">NBRC 107710</strain>
    </source>
</reference>
<evidence type="ECO:0000256" key="5">
    <source>
        <dbReference type="ARBA" id="ARBA00038306"/>
    </source>
</evidence>
<dbReference type="Proteomes" id="UP000517759">
    <property type="component" value="Unassembled WGS sequence"/>
</dbReference>
<evidence type="ECO:0000313" key="10">
    <source>
        <dbReference type="Proteomes" id="UP000517759"/>
    </source>
</evidence>
<keyword evidence="3" id="KW-0472">Membrane</keyword>
<evidence type="ECO:0000313" key="11">
    <source>
        <dbReference type="Proteomes" id="UP001156881"/>
    </source>
</evidence>
<comment type="similarity">
    <text evidence="5">Belongs to the Omp25/RopB family.</text>
</comment>
<sequence length="301" mass="32132">MRKLTIGFLALTALGSMSTARAADFADDYLRGPEYEPVTTQVIDWSGFYIGGHGGYSSSAFGFTNSFQPIVANALRSTTIESEMNASSLLSAHAVRKDGVSYGAFAGYNMQFDDTVIGVEFDYSRFDITGTTADAISRTRLLSDGYLSTANLAGIARTKLEDLGTIRARVGYAIGDFLPFVTGGFAIGRASISDKVGIQTYSYDRTTYLSNVASGQTAYVGRFGYSSFDQANPGAGIPFAPSIYGTSKTKVVGGFTLGGGVEYAITSNILLRGEYQYVLLNDFDGHKVNVNSVRGGAAYKF</sequence>
<evidence type="ECO:0000256" key="4">
    <source>
        <dbReference type="ARBA" id="ARBA00023237"/>
    </source>
</evidence>
<evidence type="ECO:0000256" key="2">
    <source>
        <dbReference type="ARBA" id="ARBA00022729"/>
    </source>
</evidence>
<evidence type="ECO:0000256" key="6">
    <source>
        <dbReference type="SAM" id="SignalP"/>
    </source>
</evidence>
<dbReference type="InterPro" id="IPR027385">
    <property type="entry name" value="Beta-barrel_OMP"/>
</dbReference>
<dbReference type="RefSeq" id="WP_183504313.1">
    <property type="nucleotide sequence ID" value="NZ_BSPG01000001.1"/>
</dbReference>
<comment type="subcellular location">
    <subcellularLocation>
        <location evidence="1">Cell outer membrane</location>
    </subcellularLocation>
</comment>
<gene>
    <name evidence="8" type="ORF">GCM10007884_02420</name>
    <name evidence="9" type="ORF">GGR33_001903</name>
</gene>
<dbReference type="InterPro" id="IPR051692">
    <property type="entry name" value="OMP-like"/>
</dbReference>
<dbReference type="EMBL" id="BSPG01000001">
    <property type="protein sequence ID" value="GLS42257.1"/>
    <property type="molecule type" value="Genomic_DNA"/>
</dbReference>
<keyword evidence="11" id="KW-1185">Reference proteome</keyword>
<dbReference type="InterPro" id="IPR011250">
    <property type="entry name" value="OMP/PagP_B-barrel"/>
</dbReference>
<feature type="domain" description="Outer membrane protein beta-barrel" evidence="7">
    <location>
        <begin position="42"/>
        <end position="301"/>
    </location>
</feature>
<comment type="caution">
    <text evidence="9">The sequence shown here is derived from an EMBL/GenBank/DDBJ whole genome shotgun (WGS) entry which is preliminary data.</text>
</comment>
<evidence type="ECO:0000256" key="1">
    <source>
        <dbReference type="ARBA" id="ARBA00004442"/>
    </source>
</evidence>
<organism evidence="9 10">
    <name type="scientific">Methylobacterium brachythecii</name>
    <dbReference type="NCBI Taxonomy" id="1176177"/>
    <lineage>
        <taxon>Bacteria</taxon>
        <taxon>Pseudomonadati</taxon>
        <taxon>Pseudomonadota</taxon>
        <taxon>Alphaproteobacteria</taxon>
        <taxon>Hyphomicrobiales</taxon>
        <taxon>Methylobacteriaceae</taxon>
        <taxon>Methylobacterium</taxon>
    </lineage>
</organism>
<accession>A0A7W6AFK9</accession>
<reference evidence="9 10" key="3">
    <citation type="submission" date="2020-08" db="EMBL/GenBank/DDBJ databases">
        <title>Genomic Encyclopedia of Type Strains, Phase IV (KMG-IV): sequencing the most valuable type-strain genomes for metagenomic binning, comparative biology and taxonomic classification.</title>
        <authorList>
            <person name="Goeker M."/>
        </authorList>
    </citation>
    <scope>NUCLEOTIDE SEQUENCE [LARGE SCALE GENOMIC DNA]</scope>
    <source>
        <strain evidence="9 10">DSM 24105</strain>
    </source>
</reference>
<name>A0A7W6AFK9_9HYPH</name>
<dbReference type="Proteomes" id="UP001156881">
    <property type="component" value="Unassembled WGS sequence"/>
</dbReference>
<dbReference type="EMBL" id="JACIDN010000003">
    <property type="protein sequence ID" value="MBB3902408.1"/>
    <property type="molecule type" value="Genomic_DNA"/>
</dbReference>
<evidence type="ECO:0000313" key="8">
    <source>
        <dbReference type="EMBL" id="GLS42257.1"/>
    </source>
</evidence>
<evidence type="ECO:0000313" key="9">
    <source>
        <dbReference type="EMBL" id="MBB3902408.1"/>
    </source>
</evidence>
<reference evidence="8" key="4">
    <citation type="submission" date="2023-01" db="EMBL/GenBank/DDBJ databases">
        <title>Draft genome sequence of Methylobacterium brachythecii strain NBRC 107710.</title>
        <authorList>
            <person name="Sun Q."/>
            <person name="Mori K."/>
        </authorList>
    </citation>
    <scope>NUCLEOTIDE SEQUENCE</scope>
    <source>
        <strain evidence="8">NBRC 107710</strain>
    </source>
</reference>
<reference evidence="8" key="1">
    <citation type="journal article" date="2014" name="Int. J. Syst. Evol. Microbiol.">
        <title>Complete genome of a new Firmicutes species belonging to the dominant human colonic microbiota ('Ruminococcus bicirculans') reveals two chromosomes and a selective capacity to utilize plant glucans.</title>
        <authorList>
            <consortium name="NISC Comparative Sequencing Program"/>
            <person name="Wegmann U."/>
            <person name="Louis P."/>
            <person name="Goesmann A."/>
            <person name="Henrissat B."/>
            <person name="Duncan S.H."/>
            <person name="Flint H.J."/>
        </authorList>
    </citation>
    <scope>NUCLEOTIDE SEQUENCE</scope>
    <source>
        <strain evidence="8">NBRC 107710</strain>
    </source>
</reference>
<feature type="signal peptide" evidence="6">
    <location>
        <begin position="1"/>
        <end position="22"/>
    </location>
</feature>
<evidence type="ECO:0000256" key="3">
    <source>
        <dbReference type="ARBA" id="ARBA00023136"/>
    </source>
</evidence>
<dbReference type="SUPFAM" id="SSF56925">
    <property type="entry name" value="OMPA-like"/>
    <property type="match status" value="1"/>
</dbReference>
<dbReference type="Pfam" id="PF13505">
    <property type="entry name" value="OMP_b-brl"/>
    <property type="match status" value="1"/>
</dbReference>
<dbReference type="GO" id="GO:0009279">
    <property type="term" value="C:cell outer membrane"/>
    <property type="evidence" value="ECO:0007669"/>
    <property type="project" value="UniProtKB-SubCell"/>
</dbReference>
<keyword evidence="4" id="KW-0998">Cell outer membrane</keyword>
<protein>
    <submittedName>
        <fullName evidence="8">Membrane protein</fullName>
    </submittedName>
    <submittedName>
        <fullName evidence="9">Opacity protein-like surface antigen</fullName>
    </submittedName>
</protein>
<dbReference type="PANTHER" id="PTHR34001">
    <property type="entry name" value="BLL7405 PROTEIN"/>
    <property type="match status" value="1"/>
</dbReference>
<proteinExistence type="inferred from homology"/>
<dbReference type="Gene3D" id="2.40.160.20">
    <property type="match status" value="1"/>
</dbReference>
<dbReference type="AlphaFoldDB" id="A0A7W6AFK9"/>